<organism evidence="1 2">
    <name type="scientific">Cellulomonas algicola</name>
    <dbReference type="NCBI Taxonomy" id="2071633"/>
    <lineage>
        <taxon>Bacteria</taxon>
        <taxon>Bacillati</taxon>
        <taxon>Actinomycetota</taxon>
        <taxon>Actinomycetes</taxon>
        <taxon>Micrococcales</taxon>
        <taxon>Cellulomonadaceae</taxon>
        <taxon>Cellulomonas</taxon>
    </lineage>
</organism>
<accession>A0A401UXG7</accession>
<dbReference type="AlphaFoldDB" id="A0A401UXG7"/>
<dbReference type="EMBL" id="BHYL01000062">
    <property type="protein sequence ID" value="GCD19376.1"/>
    <property type="molecule type" value="Genomic_DNA"/>
</dbReference>
<dbReference type="RefSeq" id="WP_235843342.1">
    <property type="nucleotide sequence ID" value="NZ_BHYL01000062.1"/>
</dbReference>
<keyword evidence="2" id="KW-1185">Reference proteome</keyword>
<reference evidence="1 2" key="1">
    <citation type="submission" date="2018-11" db="EMBL/GenBank/DDBJ databases">
        <title>Draft genome sequence of Cellulomonas takizawaensis strain TKZ-21.</title>
        <authorList>
            <person name="Yamamura H."/>
            <person name="Hayashi T."/>
            <person name="Hamada M."/>
            <person name="Serisawa Y."/>
            <person name="Matsuyama K."/>
            <person name="Nakagawa Y."/>
            <person name="Otoguro M."/>
            <person name="Yanagida F."/>
            <person name="Hayakawa M."/>
        </authorList>
    </citation>
    <scope>NUCLEOTIDE SEQUENCE [LARGE SCALE GENOMIC DNA]</scope>
    <source>
        <strain evidence="1 2">TKZ-21</strain>
    </source>
</reference>
<evidence type="ECO:0008006" key="3">
    <source>
        <dbReference type="Google" id="ProtNLM"/>
    </source>
</evidence>
<comment type="caution">
    <text evidence="1">The sequence shown here is derived from an EMBL/GenBank/DDBJ whole genome shotgun (WGS) entry which is preliminary data.</text>
</comment>
<dbReference type="Proteomes" id="UP000288246">
    <property type="component" value="Unassembled WGS sequence"/>
</dbReference>
<evidence type="ECO:0000313" key="2">
    <source>
        <dbReference type="Proteomes" id="UP000288246"/>
    </source>
</evidence>
<protein>
    <recommendedName>
        <fullName evidence="3">(2Fe-2S) ferredoxin domain-containing protein</fullName>
    </recommendedName>
</protein>
<proteinExistence type="predicted"/>
<gene>
    <name evidence="1" type="ORF">CTKZ_09380</name>
</gene>
<sequence>MPHDDSPADRAPADAGLPGLTACALCAGETLEGVDDLRGGQAERLRRLAGTGVARLTFVDCLDECERGDVVVARPTAHCRRAGVAPVWFERLAGDDATAALAAWLRHGGPGGGPPPEELRALVIDRGTADVDAPVLDGDATPHVHATG</sequence>
<name>A0A401UXG7_9CELL</name>
<evidence type="ECO:0000313" key="1">
    <source>
        <dbReference type="EMBL" id="GCD19376.1"/>
    </source>
</evidence>